<name>A0ACB8DIM1_DERSI</name>
<evidence type="ECO:0000313" key="2">
    <source>
        <dbReference type="Proteomes" id="UP000821865"/>
    </source>
</evidence>
<sequence>MLGKFVLQFAKGGESVDLSGRCAADSTEEELEPQFVVERAQGTNVLGLLVFAVFVGAIIASTGERNRAMHDLVVSITDIMMSLIRIIMWSVSEASQNEASALGPTCLVCFRSGN</sequence>
<keyword evidence="2" id="KW-1185">Reference proteome</keyword>
<dbReference type="EMBL" id="CM023480">
    <property type="protein sequence ID" value="KAH7970461.1"/>
    <property type="molecule type" value="Genomic_DNA"/>
</dbReference>
<gene>
    <name evidence="1" type="ORF">HPB49_007478</name>
</gene>
<reference evidence="1" key="1">
    <citation type="submission" date="2020-05" db="EMBL/GenBank/DDBJ databases">
        <title>Large-scale comparative analyses of tick genomes elucidate their genetic diversity and vector capacities.</title>
        <authorList>
            <person name="Jia N."/>
            <person name="Wang J."/>
            <person name="Shi W."/>
            <person name="Du L."/>
            <person name="Sun Y."/>
            <person name="Zhan W."/>
            <person name="Jiang J."/>
            <person name="Wang Q."/>
            <person name="Zhang B."/>
            <person name="Ji P."/>
            <person name="Sakyi L.B."/>
            <person name="Cui X."/>
            <person name="Yuan T."/>
            <person name="Jiang B."/>
            <person name="Yang W."/>
            <person name="Lam T.T.-Y."/>
            <person name="Chang Q."/>
            <person name="Ding S."/>
            <person name="Wang X."/>
            <person name="Zhu J."/>
            <person name="Ruan X."/>
            <person name="Zhao L."/>
            <person name="Wei J."/>
            <person name="Que T."/>
            <person name="Du C."/>
            <person name="Cheng J."/>
            <person name="Dai P."/>
            <person name="Han X."/>
            <person name="Huang E."/>
            <person name="Gao Y."/>
            <person name="Liu J."/>
            <person name="Shao H."/>
            <person name="Ye R."/>
            <person name="Li L."/>
            <person name="Wei W."/>
            <person name="Wang X."/>
            <person name="Wang C."/>
            <person name="Yang T."/>
            <person name="Huo Q."/>
            <person name="Li W."/>
            <person name="Guo W."/>
            <person name="Chen H."/>
            <person name="Zhou L."/>
            <person name="Ni X."/>
            <person name="Tian J."/>
            <person name="Zhou Y."/>
            <person name="Sheng Y."/>
            <person name="Liu T."/>
            <person name="Pan Y."/>
            <person name="Xia L."/>
            <person name="Li J."/>
            <person name="Zhao F."/>
            <person name="Cao W."/>
        </authorList>
    </citation>
    <scope>NUCLEOTIDE SEQUENCE</scope>
    <source>
        <strain evidence="1">Dsil-2018</strain>
    </source>
</reference>
<comment type="caution">
    <text evidence="1">The sequence shown here is derived from an EMBL/GenBank/DDBJ whole genome shotgun (WGS) entry which is preliminary data.</text>
</comment>
<organism evidence="1 2">
    <name type="scientific">Dermacentor silvarum</name>
    <name type="common">Tick</name>
    <dbReference type="NCBI Taxonomy" id="543639"/>
    <lineage>
        <taxon>Eukaryota</taxon>
        <taxon>Metazoa</taxon>
        <taxon>Ecdysozoa</taxon>
        <taxon>Arthropoda</taxon>
        <taxon>Chelicerata</taxon>
        <taxon>Arachnida</taxon>
        <taxon>Acari</taxon>
        <taxon>Parasitiformes</taxon>
        <taxon>Ixodida</taxon>
        <taxon>Ixodoidea</taxon>
        <taxon>Ixodidae</taxon>
        <taxon>Rhipicephalinae</taxon>
        <taxon>Dermacentor</taxon>
    </lineage>
</organism>
<accession>A0ACB8DIM1</accession>
<evidence type="ECO:0000313" key="1">
    <source>
        <dbReference type="EMBL" id="KAH7970461.1"/>
    </source>
</evidence>
<dbReference type="Proteomes" id="UP000821865">
    <property type="component" value="Chromosome 11"/>
</dbReference>
<protein>
    <submittedName>
        <fullName evidence="1">Uncharacterized protein</fullName>
    </submittedName>
</protein>
<proteinExistence type="predicted"/>